<comment type="caution">
    <text evidence="2">The sequence shown here is derived from an EMBL/GenBank/DDBJ whole genome shotgun (WGS) entry which is preliminary data.</text>
</comment>
<evidence type="ECO:0000256" key="1">
    <source>
        <dbReference type="SAM" id="MobiDB-lite"/>
    </source>
</evidence>
<feature type="compositionally biased region" description="Acidic residues" evidence="1">
    <location>
        <begin position="44"/>
        <end position="74"/>
    </location>
</feature>
<sequence>MKRTVPFVLIGVLAVAGCSGNDEPAPMPTPEDSLTTVTAVPPADDTEQTTDAPADDDPTTSAPDDAEETTETGDIESGATDAVYEYVSTLNELSEHPQSGVLEALSTADCETCRNFENGIDELVLNNHHTEGAIAELSDVDVLRLADNVQVSGRLNQLGARVLDNDDGVVRDSADPTSLNVMFVVVQEGDAWLVDKIQVAP</sequence>
<evidence type="ECO:0000313" key="3">
    <source>
        <dbReference type="Proteomes" id="UP000319516"/>
    </source>
</evidence>
<evidence type="ECO:0000313" key="2">
    <source>
        <dbReference type="EMBL" id="TQL50438.1"/>
    </source>
</evidence>
<name>A0A542YQR5_9MICO</name>
<keyword evidence="3" id="KW-1185">Reference proteome</keyword>
<protein>
    <recommendedName>
        <fullName evidence="4">Mce-associated membrane protein</fullName>
    </recommendedName>
</protein>
<accession>A0A542YQR5</accession>
<organism evidence="2 3">
    <name type="scientific">Ornithinicoccus hortensis</name>
    <dbReference type="NCBI Taxonomy" id="82346"/>
    <lineage>
        <taxon>Bacteria</taxon>
        <taxon>Bacillati</taxon>
        <taxon>Actinomycetota</taxon>
        <taxon>Actinomycetes</taxon>
        <taxon>Micrococcales</taxon>
        <taxon>Intrasporangiaceae</taxon>
        <taxon>Ornithinicoccus</taxon>
    </lineage>
</organism>
<dbReference type="PROSITE" id="PS51257">
    <property type="entry name" value="PROKAR_LIPOPROTEIN"/>
    <property type="match status" value="1"/>
</dbReference>
<proteinExistence type="predicted"/>
<dbReference type="OrthoDB" id="4869876at2"/>
<dbReference type="AlphaFoldDB" id="A0A542YQR5"/>
<feature type="region of interest" description="Disordered" evidence="1">
    <location>
        <begin position="18"/>
        <end position="79"/>
    </location>
</feature>
<evidence type="ECO:0008006" key="4">
    <source>
        <dbReference type="Google" id="ProtNLM"/>
    </source>
</evidence>
<dbReference type="EMBL" id="VFOP01000001">
    <property type="protein sequence ID" value="TQL50438.1"/>
    <property type="molecule type" value="Genomic_DNA"/>
</dbReference>
<gene>
    <name evidence="2" type="ORF">FB467_1547</name>
</gene>
<dbReference type="Proteomes" id="UP000319516">
    <property type="component" value="Unassembled WGS sequence"/>
</dbReference>
<reference evidence="2 3" key="1">
    <citation type="submission" date="2019-06" db="EMBL/GenBank/DDBJ databases">
        <title>Sequencing the genomes of 1000 actinobacteria strains.</title>
        <authorList>
            <person name="Klenk H.-P."/>
        </authorList>
    </citation>
    <scope>NUCLEOTIDE SEQUENCE [LARGE SCALE GENOMIC DNA]</scope>
    <source>
        <strain evidence="2 3">DSM 12335</strain>
    </source>
</reference>
<dbReference type="RefSeq" id="WP_141784574.1">
    <property type="nucleotide sequence ID" value="NZ_BAAAIK010000002.1"/>
</dbReference>